<dbReference type="SUPFAM" id="SSF53850">
    <property type="entry name" value="Periplasmic binding protein-like II"/>
    <property type="match status" value="1"/>
</dbReference>
<evidence type="ECO:0000313" key="3">
    <source>
        <dbReference type="Proteomes" id="UP000028123"/>
    </source>
</evidence>
<dbReference type="AlphaFoldDB" id="A0A081NYM8"/>
<protein>
    <submittedName>
        <fullName evidence="2">ABC transporter substrate-binding protein</fullName>
    </submittedName>
</protein>
<dbReference type="InterPro" id="IPR006059">
    <property type="entry name" value="SBP"/>
</dbReference>
<evidence type="ECO:0000313" key="2">
    <source>
        <dbReference type="EMBL" id="KEQ23551.1"/>
    </source>
</evidence>
<dbReference type="RefSeq" id="WP_036688079.1">
    <property type="nucleotide sequence ID" value="NZ_JNVM01000021.1"/>
</dbReference>
<dbReference type="eggNOG" id="COG1653">
    <property type="taxonomic scope" value="Bacteria"/>
</dbReference>
<dbReference type="PANTHER" id="PTHR43649:SF12">
    <property type="entry name" value="DIACETYLCHITOBIOSE BINDING PROTEIN DASA"/>
    <property type="match status" value="1"/>
</dbReference>
<dbReference type="OrthoDB" id="9782846at2"/>
<keyword evidence="1" id="KW-0732">Signal</keyword>
<reference evidence="2 3" key="1">
    <citation type="submission" date="2014-06" db="EMBL/GenBank/DDBJ databases">
        <title>Draft genome sequence of Paenibacillus sp. MSt1.</title>
        <authorList>
            <person name="Aw Y.K."/>
            <person name="Ong K.S."/>
            <person name="Gan H.M."/>
            <person name="Lee S.M."/>
        </authorList>
    </citation>
    <scope>NUCLEOTIDE SEQUENCE [LARGE SCALE GENOMIC DNA]</scope>
    <source>
        <strain evidence="2 3">MSt1</strain>
    </source>
</reference>
<feature type="chain" id="PRO_5001761144" evidence="1">
    <location>
        <begin position="25"/>
        <end position="456"/>
    </location>
</feature>
<comment type="caution">
    <text evidence="2">The sequence shown here is derived from an EMBL/GenBank/DDBJ whole genome shotgun (WGS) entry which is preliminary data.</text>
</comment>
<feature type="signal peptide" evidence="1">
    <location>
        <begin position="1"/>
        <end position="24"/>
    </location>
</feature>
<organism evidence="2 3">
    <name type="scientific">Paenibacillus tyrfis</name>
    <dbReference type="NCBI Taxonomy" id="1501230"/>
    <lineage>
        <taxon>Bacteria</taxon>
        <taxon>Bacillati</taxon>
        <taxon>Bacillota</taxon>
        <taxon>Bacilli</taxon>
        <taxon>Bacillales</taxon>
        <taxon>Paenibacillaceae</taxon>
        <taxon>Paenibacillus</taxon>
    </lineage>
</organism>
<sequence>MKRNKTACLGAILLTGAVLLPACSSDTKDGGSKGDSTVTITQFVPDVPDKTFVEKLVPEFEAKHPNIKVKIMKTPYEEFDSKLQAMIAAGTAPDVTSHWGEGGFIEYYDKGLLRDLTDLMKEDNFKASDYGIPDNLMDIYKIDGKNYGIPVYSYVTMLLYNKDMFDKAGVPYPPSNYEDKSWTFDKMVETAKKLSKPSNDFEKVEFGLDWVWGEKDMRPVYFGAKVYSDDTWTNGGHATSFHFNSPEVVKINQRLSDLILKDKVMPSPEFTKAVAGQGGDPFATGRVGMSVAGAWILASVKEYSFKVGVAAVPYSGSDKNRNVLYVDPLLILKDSKHPKEAYEWIKFQLGKDIQEKSIELSGGTPPANQQAAEKYFSLYAPAIDAKDMKNVVEGGLKYGVESYNHLITHYSEILNIVKNELDLVDNGQKTVAEVSPQLEKKVNDLLKEKNAGKAKK</sequence>
<name>A0A081NYM8_9BACL</name>
<dbReference type="CDD" id="cd13585">
    <property type="entry name" value="PBP2_TMBP_like"/>
    <property type="match status" value="1"/>
</dbReference>
<gene>
    <name evidence="2" type="ORF">ET33_15605</name>
</gene>
<evidence type="ECO:0000256" key="1">
    <source>
        <dbReference type="SAM" id="SignalP"/>
    </source>
</evidence>
<dbReference type="PANTHER" id="PTHR43649">
    <property type="entry name" value="ARABINOSE-BINDING PROTEIN-RELATED"/>
    <property type="match status" value="1"/>
</dbReference>
<dbReference type="Pfam" id="PF01547">
    <property type="entry name" value="SBP_bac_1"/>
    <property type="match status" value="1"/>
</dbReference>
<dbReference type="Gene3D" id="3.40.190.10">
    <property type="entry name" value="Periplasmic binding protein-like II"/>
    <property type="match status" value="1"/>
</dbReference>
<dbReference type="Proteomes" id="UP000028123">
    <property type="component" value="Unassembled WGS sequence"/>
</dbReference>
<keyword evidence="3" id="KW-1185">Reference proteome</keyword>
<proteinExistence type="predicted"/>
<accession>A0A081NYM8</accession>
<dbReference type="InterPro" id="IPR050490">
    <property type="entry name" value="Bact_solute-bd_prot1"/>
</dbReference>
<dbReference type="EMBL" id="JNVM01000021">
    <property type="protein sequence ID" value="KEQ23551.1"/>
    <property type="molecule type" value="Genomic_DNA"/>
</dbReference>